<dbReference type="STRING" id="888064.HMPREF9088_0347"/>
<dbReference type="GO" id="GO:0004022">
    <property type="term" value="F:alcohol dehydrogenase (NAD+) activity"/>
    <property type="evidence" value="ECO:0007669"/>
    <property type="project" value="TreeGrafter"/>
</dbReference>
<reference evidence="2 3" key="1">
    <citation type="submission" date="2010-12" db="EMBL/GenBank/DDBJ databases">
        <authorList>
            <person name="Muzny D."/>
            <person name="Qin X."/>
            <person name="Deng J."/>
            <person name="Jiang H."/>
            <person name="Liu Y."/>
            <person name="Qu J."/>
            <person name="Song X.-Z."/>
            <person name="Zhang L."/>
            <person name="Thornton R."/>
            <person name="Coyle M."/>
            <person name="Francisco L."/>
            <person name="Jackson L."/>
            <person name="Javaid M."/>
            <person name="Korchina V."/>
            <person name="Kovar C."/>
            <person name="Mata R."/>
            <person name="Mathew T."/>
            <person name="Ngo R."/>
            <person name="Nguyen L."/>
            <person name="Nguyen N."/>
            <person name="Okwuonu G."/>
            <person name="Ongeri F."/>
            <person name="Pham C."/>
            <person name="Simmons D."/>
            <person name="Wilczek-Boney K."/>
            <person name="Hale W."/>
            <person name="Jakkamsetti A."/>
            <person name="Pham P."/>
            <person name="Ruth R."/>
            <person name="San Lucas F."/>
            <person name="Warren J."/>
            <person name="Zhang J."/>
            <person name="Zhao Z."/>
            <person name="Zhou C."/>
            <person name="Zhu D."/>
            <person name="Lee S."/>
            <person name="Bess C."/>
            <person name="Blankenburg K."/>
            <person name="Forbes L."/>
            <person name="Fu Q."/>
            <person name="Gubbala S."/>
            <person name="Hirani K."/>
            <person name="Jayaseelan J.C."/>
            <person name="Lara F."/>
            <person name="Munidasa M."/>
            <person name="Palculict T."/>
            <person name="Patil S."/>
            <person name="Pu L.-L."/>
            <person name="Saada N."/>
            <person name="Tang L."/>
            <person name="Weissenberger G."/>
            <person name="Zhu Y."/>
            <person name="Hemphill L."/>
            <person name="Shang Y."/>
            <person name="Youmans B."/>
            <person name="Ayvaz T."/>
            <person name="Ross M."/>
            <person name="Santibanez J."/>
            <person name="Aqrawi P."/>
            <person name="Gross S."/>
            <person name="Joshi V."/>
            <person name="Fowler G."/>
            <person name="Nazareth L."/>
            <person name="Reid J."/>
            <person name="Worley K."/>
            <person name="Petrosino J."/>
            <person name="Highlander S."/>
            <person name="Gibbs R."/>
        </authorList>
    </citation>
    <scope>NUCLEOTIDE SEQUENCE [LARGE SCALE GENOMIC DNA]</scope>
    <source>
        <strain evidence="3">DSM 15952 / CCUG 50447 / LMG 22039 / TP 1.5</strain>
    </source>
</reference>
<dbReference type="Gene3D" id="1.20.1090.10">
    <property type="entry name" value="Dehydroquinate synthase-like - alpha domain"/>
    <property type="match status" value="1"/>
</dbReference>
<dbReference type="SUPFAM" id="SSF56796">
    <property type="entry name" value="Dehydroquinate synthase-like"/>
    <property type="match status" value="1"/>
</dbReference>
<dbReference type="AlphaFoldDB" id="E6LDA7"/>
<accession>E6LDA7</accession>
<keyword evidence="3" id="KW-1185">Reference proteome</keyword>
<gene>
    <name evidence="2" type="ORF">HMPREF9088_0347</name>
</gene>
<dbReference type="Pfam" id="PF25137">
    <property type="entry name" value="ADH_Fe_C"/>
    <property type="match status" value="1"/>
</dbReference>
<dbReference type="PANTHER" id="PTHR11496">
    <property type="entry name" value="ALCOHOL DEHYDROGENASE"/>
    <property type="match status" value="1"/>
</dbReference>
<evidence type="ECO:0000313" key="3">
    <source>
        <dbReference type="Proteomes" id="UP000010296"/>
    </source>
</evidence>
<dbReference type="PANTHER" id="PTHR11496:SF83">
    <property type="entry name" value="HYDROXYACID-OXOACID TRANSHYDROGENASE, MITOCHONDRIAL"/>
    <property type="match status" value="1"/>
</dbReference>
<dbReference type="InterPro" id="IPR039697">
    <property type="entry name" value="Alcohol_dehydrogenase_Fe"/>
</dbReference>
<comment type="caution">
    <text evidence="2">The sequence shown here is derived from an EMBL/GenBank/DDBJ whole genome shotgun (WGS) entry which is preliminary data.</text>
</comment>
<proteinExistence type="predicted"/>
<organism evidence="2 3">
    <name type="scientific">Enterococcus italicus (strain DSM 15952 / CCUG 50447 / LMG 22039 / TP 1.5)</name>
    <dbReference type="NCBI Taxonomy" id="888064"/>
    <lineage>
        <taxon>Bacteria</taxon>
        <taxon>Bacillati</taxon>
        <taxon>Bacillota</taxon>
        <taxon>Bacilli</taxon>
        <taxon>Lactobacillales</taxon>
        <taxon>Enterococcaceae</taxon>
        <taxon>Enterococcus</taxon>
    </lineage>
</organism>
<dbReference type="PATRIC" id="fig|888064.11.peg.1729"/>
<name>E6LDA7_ENTI1</name>
<dbReference type="EMBL" id="AEPV01000012">
    <property type="protein sequence ID" value="EFU74781.1"/>
    <property type="molecule type" value="Genomic_DNA"/>
</dbReference>
<evidence type="ECO:0000259" key="1">
    <source>
        <dbReference type="Pfam" id="PF25137"/>
    </source>
</evidence>
<dbReference type="eggNOG" id="COG1454">
    <property type="taxonomic scope" value="Bacteria"/>
</dbReference>
<dbReference type="InterPro" id="IPR056798">
    <property type="entry name" value="ADH_Fe_C"/>
</dbReference>
<dbReference type="HOGENOM" id="CLU_2478560_0_0_9"/>
<evidence type="ECO:0000313" key="2">
    <source>
        <dbReference type="EMBL" id="EFU74781.1"/>
    </source>
</evidence>
<protein>
    <recommendedName>
        <fullName evidence="1">Fe-containing alcohol dehydrogenase-like C-terminal domain-containing protein</fullName>
    </recommendedName>
</protein>
<dbReference type="Proteomes" id="UP000010296">
    <property type="component" value="Unassembled WGS sequence"/>
</dbReference>
<sequence>MFDQPVAITNQSERARTNMHYAATLGGMAFSNAFLGINHSLAHKTGGEFGLPHGLVITIAMQHVTRFNAASGKVKRNPYPRYEVYRA</sequence>
<feature type="domain" description="Fe-containing alcohol dehydrogenase-like C-terminal" evidence="1">
    <location>
        <begin position="11"/>
        <end position="71"/>
    </location>
</feature>